<dbReference type="EMBL" id="CP025958">
    <property type="protein sequence ID" value="AWM42329.1"/>
    <property type="molecule type" value="Genomic_DNA"/>
</dbReference>
<dbReference type="KEGG" id="gog:C1280_20920"/>
<keyword evidence="2" id="KW-1185">Reference proteome</keyword>
<organism evidence="1 2">
    <name type="scientific">Gemmata obscuriglobus</name>
    <dbReference type="NCBI Taxonomy" id="114"/>
    <lineage>
        <taxon>Bacteria</taxon>
        <taxon>Pseudomonadati</taxon>
        <taxon>Planctomycetota</taxon>
        <taxon>Planctomycetia</taxon>
        <taxon>Gemmatales</taxon>
        <taxon>Gemmataceae</taxon>
        <taxon>Gemmata</taxon>
    </lineage>
</organism>
<name>A0A2Z3H659_9BACT</name>
<proteinExistence type="predicted"/>
<dbReference type="Proteomes" id="UP000245802">
    <property type="component" value="Chromosome"/>
</dbReference>
<reference evidence="1 2" key="1">
    <citation type="submission" date="2018-01" db="EMBL/GenBank/DDBJ databases">
        <title>G. obscuriglobus.</title>
        <authorList>
            <person name="Franke J."/>
            <person name="Blomberg W."/>
            <person name="Selmecki A."/>
        </authorList>
    </citation>
    <scope>NUCLEOTIDE SEQUENCE [LARGE SCALE GENOMIC DNA]</scope>
    <source>
        <strain evidence="1 2">DSM 5831</strain>
    </source>
</reference>
<protein>
    <recommendedName>
        <fullName evidence="3">SMI1/KNR4 family protein</fullName>
    </recommendedName>
</protein>
<accession>A0A2Z3H659</accession>
<evidence type="ECO:0000313" key="1">
    <source>
        <dbReference type="EMBL" id="AWM42329.1"/>
    </source>
</evidence>
<dbReference type="AlphaFoldDB" id="A0A2Z3H659"/>
<dbReference type="OrthoDB" id="286822at2"/>
<evidence type="ECO:0000313" key="2">
    <source>
        <dbReference type="Proteomes" id="UP000245802"/>
    </source>
</evidence>
<sequence length="81" mass="9117">MLRDIFGNPFTSCGLEPEWLTDTVIGMARSIYTEYTFDQLPVLADALQDAGCDSDPILNHCRSEREHVRGCWVVDLLLSKA</sequence>
<evidence type="ECO:0008006" key="3">
    <source>
        <dbReference type="Google" id="ProtNLM"/>
    </source>
</evidence>
<gene>
    <name evidence="1" type="ORF">C1280_20920</name>
</gene>